<dbReference type="OrthoDB" id="5422338at2"/>
<name>A0A1G7GMA3_PSEOR</name>
<evidence type="ECO:0000259" key="2">
    <source>
        <dbReference type="Pfam" id="PF12697"/>
    </source>
</evidence>
<keyword evidence="4" id="KW-1185">Reference proteome</keyword>
<protein>
    <submittedName>
        <fullName evidence="3">Pimeloyl-ACP methyl ester carboxylesterase</fullName>
    </submittedName>
</protein>
<dbReference type="STRING" id="366584.SAMN05216377_102397"/>
<gene>
    <name evidence="3" type="ORF">SAMN05216377_102397</name>
</gene>
<dbReference type="PANTHER" id="PTHR43194:SF2">
    <property type="entry name" value="PEROXISOMAL MEMBRANE PROTEIN LPX1"/>
    <property type="match status" value="1"/>
</dbReference>
<feature type="domain" description="AB hydrolase-1" evidence="2">
    <location>
        <begin position="89"/>
        <end position="349"/>
    </location>
</feature>
<sequence length="370" mass="39268">MVSRKLWQALGVAGGIAGAAGAAVGVGVATHKRHEIAKDRRRLAGELDAEGGQPGAQPPRTSSSVMADDGIRLACEELAPRTGDPALTVVLVHGFALDRRTWHFQARDLPRMTDPAVRTVLYDQRSLGRSERAPKDSCTIEQLGRDLDAVIRALAPEGPLVLVGHSMGGMTLMALAEQRPQLFTDRVLGVGLVSTSAGELGSAGLSGSLLSRFNPATRALGALAALQPKLVETGRKALGDVIWSITRKFAFGDQKVDKALVDLVDTMISANAVDALMDFVGTVGTHDRVAALPALATCELLVVHGTADQVIPVSHGELIAAELPKAEFLELEGVGHMPMLERHEEVEAAIEDLIRRSAARLPQETGRRRA</sequence>
<evidence type="ECO:0000313" key="3">
    <source>
        <dbReference type="EMBL" id="SDE89256.1"/>
    </source>
</evidence>
<dbReference type="PANTHER" id="PTHR43194">
    <property type="entry name" value="HYDROLASE ALPHA/BETA FOLD FAMILY"/>
    <property type="match status" value="1"/>
</dbReference>
<dbReference type="Gene3D" id="3.40.50.1820">
    <property type="entry name" value="alpha/beta hydrolase"/>
    <property type="match status" value="1"/>
</dbReference>
<reference evidence="3 4" key="1">
    <citation type="submission" date="2016-10" db="EMBL/GenBank/DDBJ databases">
        <authorList>
            <person name="de Groot N.N."/>
        </authorList>
    </citation>
    <scope>NUCLEOTIDE SEQUENCE [LARGE SCALE GENOMIC DNA]</scope>
    <source>
        <strain evidence="3 4">CGMCC 4.3143</strain>
    </source>
</reference>
<evidence type="ECO:0000313" key="4">
    <source>
        <dbReference type="Proteomes" id="UP000198967"/>
    </source>
</evidence>
<dbReference type="Proteomes" id="UP000198967">
    <property type="component" value="Unassembled WGS sequence"/>
</dbReference>
<proteinExistence type="predicted"/>
<dbReference type="GO" id="GO:0003824">
    <property type="term" value="F:catalytic activity"/>
    <property type="evidence" value="ECO:0007669"/>
    <property type="project" value="UniProtKB-ARBA"/>
</dbReference>
<dbReference type="Pfam" id="PF12697">
    <property type="entry name" value="Abhydrolase_6"/>
    <property type="match status" value="1"/>
</dbReference>
<evidence type="ECO:0000256" key="1">
    <source>
        <dbReference type="SAM" id="SignalP"/>
    </source>
</evidence>
<keyword evidence="1" id="KW-0732">Signal</keyword>
<dbReference type="InterPro" id="IPR029058">
    <property type="entry name" value="AB_hydrolase_fold"/>
</dbReference>
<organism evidence="3 4">
    <name type="scientific">Pseudonocardia oroxyli</name>
    <dbReference type="NCBI Taxonomy" id="366584"/>
    <lineage>
        <taxon>Bacteria</taxon>
        <taxon>Bacillati</taxon>
        <taxon>Actinomycetota</taxon>
        <taxon>Actinomycetes</taxon>
        <taxon>Pseudonocardiales</taxon>
        <taxon>Pseudonocardiaceae</taxon>
        <taxon>Pseudonocardia</taxon>
    </lineage>
</organism>
<feature type="signal peptide" evidence="1">
    <location>
        <begin position="1"/>
        <end position="22"/>
    </location>
</feature>
<dbReference type="AlphaFoldDB" id="A0A1G7GMA3"/>
<feature type="chain" id="PRO_5039429709" evidence="1">
    <location>
        <begin position="23"/>
        <end position="370"/>
    </location>
</feature>
<dbReference type="InterPro" id="IPR000073">
    <property type="entry name" value="AB_hydrolase_1"/>
</dbReference>
<accession>A0A1G7GMA3</accession>
<dbReference type="EMBL" id="FNBE01000002">
    <property type="protein sequence ID" value="SDE89256.1"/>
    <property type="molecule type" value="Genomic_DNA"/>
</dbReference>
<dbReference type="InterPro" id="IPR050228">
    <property type="entry name" value="Carboxylesterase_BioH"/>
</dbReference>
<dbReference type="SUPFAM" id="SSF53474">
    <property type="entry name" value="alpha/beta-Hydrolases"/>
    <property type="match status" value="1"/>
</dbReference>